<feature type="domain" description="PTS EIIA type-2" evidence="1">
    <location>
        <begin position="13"/>
        <end position="159"/>
    </location>
</feature>
<dbReference type="AlphaFoldDB" id="A0A9D1QQM1"/>
<dbReference type="PANTHER" id="PTHR47738">
    <property type="entry name" value="PTS SYSTEM FRUCTOSE-LIKE EIIA COMPONENT-RELATED"/>
    <property type="match status" value="1"/>
</dbReference>
<comment type="caution">
    <text evidence="2">The sequence shown here is derived from an EMBL/GenBank/DDBJ whole genome shotgun (WGS) entry which is preliminary data.</text>
</comment>
<evidence type="ECO:0000259" key="1">
    <source>
        <dbReference type="PROSITE" id="PS51094"/>
    </source>
</evidence>
<dbReference type="Proteomes" id="UP000886878">
    <property type="component" value="Unassembled WGS sequence"/>
</dbReference>
<keyword evidence="2" id="KW-0762">Sugar transport</keyword>
<name>A0A9D1QQM1_9LACO</name>
<proteinExistence type="predicted"/>
<dbReference type="PANTHER" id="PTHR47738:SF3">
    <property type="entry name" value="PHOSPHOTRANSFERASE SYSTEM MANNITOL_FRUCTOSE-SPECIFIC IIA DOMAIN CONTAINING PROTEIN"/>
    <property type="match status" value="1"/>
</dbReference>
<sequence length="159" mass="18011">MLNVRERRSEKVDYIDSQLVFSQLDATDSTDVISQLADALYQHGNVNADFKQAVLDREKVYPTGLPSGEICVAVPHTDVKYVKKPAIVFASLKKAVDFANMADKSQKVSVRFVAMLAMKEPHSQVTLLQNLMQLFQNQDYLAKLIKIDDSEKLYEELKD</sequence>
<dbReference type="SUPFAM" id="SSF55804">
    <property type="entry name" value="Phoshotransferase/anion transport protein"/>
    <property type="match status" value="1"/>
</dbReference>
<dbReference type="InterPro" id="IPR002178">
    <property type="entry name" value="PTS_EIIA_type-2_dom"/>
</dbReference>
<keyword evidence="2" id="KW-0813">Transport</keyword>
<evidence type="ECO:0000313" key="3">
    <source>
        <dbReference type="Proteomes" id="UP000886878"/>
    </source>
</evidence>
<organism evidence="2 3">
    <name type="scientific">Candidatus Limosilactobacillus merdipullorum</name>
    <dbReference type="NCBI Taxonomy" id="2838653"/>
    <lineage>
        <taxon>Bacteria</taxon>
        <taxon>Bacillati</taxon>
        <taxon>Bacillota</taxon>
        <taxon>Bacilli</taxon>
        <taxon>Lactobacillales</taxon>
        <taxon>Lactobacillaceae</taxon>
        <taxon>Limosilactobacillus</taxon>
    </lineage>
</organism>
<reference evidence="2" key="1">
    <citation type="journal article" date="2021" name="PeerJ">
        <title>Extensive microbial diversity within the chicken gut microbiome revealed by metagenomics and culture.</title>
        <authorList>
            <person name="Gilroy R."/>
            <person name="Ravi A."/>
            <person name="Getino M."/>
            <person name="Pursley I."/>
            <person name="Horton D.L."/>
            <person name="Alikhan N.F."/>
            <person name="Baker D."/>
            <person name="Gharbi K."/>
            <person name="Hall N."/>
            <person name="Watson M."/>
            <person name="Adriaenssens E.M."/>
            <person name="Foster-Nyarko E."/>
            <person name="Jarju S."/>
            <person name="Secka A."/>
            <person name="Antonio M."/>
            <person name="Oren A."/>
            <person name="Chaudhuri R.R."/>
            <person name="La Ragione R."/>
            <person name="Hildebrand F."/>
            <person name="Pallen M.J."/>
        </authorList>
    </citation>
    <scope>NUCLEOTIDE SEQUENCE</scope>
    <source>
        <strain evidence="2">ChiHejej3B27-2180</strain>
    </source>
</reference>
<dbReference type="CDD" id="cd00211">
    <property type="entry name" value="PTS_IIA_fru"/>
    <property type="match status" value="1"/>
</dbReference>
<accession>A0A9D1QQM1</accession>
<dbReference type="EMBL" id="DXGK01000068">
    <property type="protein sequence ID" value="HIW70432.1"/>
    <property type="molecule type" value="Genomic_DNA"/>
</dbReference>
<dbReference type="PROSITE" id="PS51094">
    <property type="entry name" value="PTS_EIIA_TYPE_2"/>
    <property type="match status" value="1"/>
</dbReference>
<feature type="non-terminal residue" evidence="2">
    <location>
        <position position="159"/>
    </location>
</feature>
<dbReference type="InterPro" id="IPR051541">
    <property type="entry name" value="PTS_SugarTrans_NitroReg"/>
</dbReference>
<protein>
    <submittedName>
        <fullName evidence="2">PTS sugar transporter subunit IIA</fullName>
    </submittedName>
</protein>
<dbReference type="Gene3D" id="3.40.930.10">
    <property type="entry name" value="Mannitol-specific EII, Chain A"/>
    <property type="match status" value="1"/>
</dbReference>
<dbReference type="Pfam" id="PF00359">
    <property type="entry name" value="PTS_EIIA_2"/>
    <property type="match status" value="1"/>
</dbReference>
<evidence type="ECO:0000313" key="2">
    <source>
        <dbReference type="EMBL" id="HIW70432.1"/>
    </source>
</evidence>
<gene>
    <name evidence="2" type="ORF">H9876_03530</name>
</gene>
<dbReference type="InterPro" id="IPR016152">
    <property type="entry name" value="PTrfase/Anion_transptr"/>
</dbReference>
<reference evidence="2" key="2">
    <citation type="submission" date="2021-04" db="EMBL/GenBank/DDBJ databases">
        <authorList>
            <person name="Gilroy R."/>
        </authorList>
    </citation>
    <scope>NUCLEOTIDE SEQUENCE</scope>
    <source>
        <strain evidence="2">ChiHejej3B27-2180</strain>
    </source>
</reference>